<evidence type="ECO:0000256" key="1">
    <source>
        <dbReference type="SAM" id="Phobius"/>
    </source>
</evidence>
<evidence type="ECO:0000313" key="3">
    <source>
        <dbReference type="Proteomes" id="UP000176665"/>
    </source>
</evidence>
<feature type="transmembrane region" description="Helical" evidence="1">
    <location>
        <begin position="90"/>
        <end position="115"/>
    </location>
</feature>
<comment type="caution">
    <text evidence="2">The sequence shown here is derived from an EMBL/GenBank/DDBJ whole genome shotgun (WGS) entry which is preliminary data.</text>
</comment>
<dbReference type="STRING" id="1798371.A2W14_04900"/>
<dbReference type="Proteomes" id="UP000176665">
    <property type="component" value="Unassembled WGS sequence"/>
</dbReference>
<feature type="transmembrane region" description="Helical" evidence="1">
    <location>
        <begin position="63"/>
        <end position="84"/>
    </location>
</feature>
<gene>
    <name evidence="2" type="ORF">A2W14_04900</name>
</gene>
<protein>
    <submittedName>
        <fullName evidence="2">Uncharacterized protein</fullName>
    </submittedName>
</protein>
<keyword evidence="1" id="KW-1133">Transmembrane helix</keyword>
<organism evidence="2 3">
    <name type="scientific">Candidatus Gottesmanbacteria bacterium RBG_16_37_8</name>
    <dbReference type="NCBI Taxonomy" id="1798371"/>
    <lineage>
        <taxon>Bacteria</taxon>
        <taxon>Candidatus Gottesmaniibacteriota</taxon>
    </lineage>
</organism>
<feature type="transmembrane region" description="Helical" evidence="1">
    <location>
        <begin position="127"/>
        <end position="147"/>
    </location>
</feature>
<dbReference type="AlphaFoldDB" id="A0A1F5YUF1"/>
<proteinExistence type="predicted"/>
<reference evidence="2 3" key="1">
    <citation type="journal article" date="2016" name="Nat. Commun.">
        <title>Thousands of microbial genomes shed light on interconnected biogeochemical processes in an aquifer system.</title>
        <authorList>
            <person name="Anantharaman K."/>
            <person name="Brown C.T."/>
            <person name="Hug L.A."/>
            <person name="Sharon I."/>
            <person name="Castelle C.J."/>
            <person name="Probst A.J."/>
            <person name="Thomas B.C."/>
            <person name="Singh A."/>
            <person name="Wilkins M.J."/>
            <person name="Karaoz U."/>
            <person name="Brodie E.L."/>
            <person name="Williams K.H."/>
            <person name="Hubbard S.S."/>
            <person name="Banfield J.F."/>
        </authorList>
    </citation>
    <scope>NUCLEOTIDE SEQUENCE [LARGE SCALE GENOMIC DNA]</scope>
</reference>
<feature type="transmembrane region" description="Helical" evidence="1">
    <location>
        <begin position="20"/>
        <end position="37"/>
    </location>
</feature>
<sequence>MLYTPHFLTGALVMKYFPNPIIGLPLAFLSHIVLDLMPHNDFGLTPGITLREFFRMEKKRRNLIIAAMGIDYILFLIVFIWLFLTFKNWWLNLAGIVGVLPDLAEQFLMLFGLALPGWQDKLQWRVSAKYGFIYYPVITSLTIYLLLR</sequence>
<accession>A0A1F5YUF1</accession>
<evidence type="ECO:0000313" key="2">
    <source>
        <dbReference type="EMBL" id="OGG03851.1"/>
    </source>
</evidence>
<dbReference type="EMBL" id="MFJA01000012">
    <property type="protein sequence ID" value="OGG03851.1"/>
    <property type="molecule type" value="Genomic_DNA"/>
</dbReference>
<name>A0A1F5YUF1_9BACT</name>
<keyword evidence="1" id="KW-0472">Membrane</keyword>
<keyword evidence="1" id="KW-0812">Transmembrane</keyword>